<evidence type="ECO:0000313" key="1">
    <source>
        <dbReference type="EMBL" id="RHF51839.1"/>
    </source>
</evidence>
<comment type="caution">
    <text evidence="1">The sequence shown here is derived from an EMBL/GenBank/DDBJ whole genome shotgun (WGS) entry which is preliminary data.</text>
</comment>
<organism evidence="1 2">
    <name type="scientific">Mitsuokella multacida</name>
    <dbReference type="NCBI Taxonomy" id="52226"/>
    <lineage>
        <taxon>Bacteria</taxon>
        <taxon>Bacillati</taxon>
        <taxon>Bacillota</taxon>
        <taxon>Negativicutes</taxon>
        <taxon>Selenomonadales</taxon>
        <taxon>Selenomonadaceae</taxon>
        <taxon>Mitsuokella</taxon>
    </lineage>
</organism>
<gene>
    <name evidence="1" type="ORF">DW674_06360</name>
</gene>
<sequence>MTGASNKTEGGGMYFACRSAVTARRAAAPSASPLISRCQNAAAGGEMTWQGYPIMGRIQRSDEAEIHAPAPLPPSLHCPELHMYKKLLHHRMQQLFMLI</sequence>
<dbReference type="AlphaFoldDB" id="A0A414NX87"/>
<accession>A0A414NX87</accession>
<dbReference type="EMBL" id="QRHE01000005">
    <property type="protein sequence ID" value="RHF51839.1"/>
    <property type="molecule type" value="Genomic_DNA"/>
</dbReference>
<reference evidence="1 2" key="1">
    <citation type="submission" date="2018-08" db="EMBL/GenBank/DDBJ databases">
        <title>A genome reference for cultivated species of the human gut microbiota.</title>
        <authorList>
            <person name="Zou Y."/>
            <person name="Xue W."/>
            <person name="Luo G."/>
        </authorList>
    </citation>
    <scope>NUCLEOTIDE SEQUENCE [LARGE SCALE GENOMIC DNA]</scope>
    <source>
        <strain evidence="1 2">AM25-21AC</strain>
    </source>
</reference>
<name>A0A414NX87_9FIRM</name>
<protein>
    <submittedName>
        <fullName evidence="1">Uncharacterized protein</fullName>
    </submittedName>
</protein>
<evidence type="ECO:0000313" key="2">
    <source>
        <dbReference type="Proteomes" id="UP000283442"/>
    </source>
</evidence>
<dbReference type="Proteomes" id="UP000283442">
    <property type="component" value="Unassembled WGS sequence"/>
</dbReference>
<proteinExistence type="predicted"/>